<keyword evidence="2" id="KW-0238">DNA-binding</keyword>
<keyword evidence="1" id="KW-0805">Transcription regulation</keyword>
<evidence type="ECO:0000313" key="6">
    <source>
        <dbReference type="Proteomes" id="UP000269438"/>
    </source>
</evidence>
<reference evidence="5 6" key="1">
    <citation type="submission" date="2018-10" db="EMBL/GenBank/DDBJ databases">
        <authorList>
            <person name="Li J."/>
        </authorList>
    </citation>
    <scope>NUCLEOTIDE SEQUENCE [LARGE SCALE GENOMIC DNA]</scope>
    <source>
        <strain evidence="5 6">JCM 11654</strain>
    </source>
</reference>
<dbReference type="GO" id="GO:0006950">
    <property type="term" value="P:response to stress"/>
    <property type="evidence" value="ECO:0007669"/>
    <property type="project" value="TreeGrafter"/>
</dbReference>
<dbReference type="InterPro" id="IPR000835">
    <property type="entry name" value="HTH_MarR-typ"/>
</dbReference>
<evidence type="ECO:0000256" key="2">
    <source>
        <dbReference type="ARBA" id="ARBA00023125"/>
    </source>
</evidence>
<dbReference type="Pfam" id="PF12802">
    <property type="entry name" value="MarR_2"/>
    <property type="match status" value="1"/>
</dbReference>
<evidence type="ECO:0000256" key="1">
    <source>
        <dbReference type="ARBA" id="ARBA00023015"/>
    </source>
</evidence>
<keyword evidence="6" id="KW-1185">Reference proteome</keyword>
<dbReference type="PANTHER" id="PTHR33164:SF64">
    <property type="entry name" value="TRANSCRIPTIONAL REGULATOR SLYA"/>
    <property type="match status" value="1"/>
</dbReference>
<evidence type="ECO:0000259" key="4">
    <source>
        <dbReference type="PROSITE" id="PS50995"/>
    </source>
</evidence>
<dbReference type="PROSITE" id="PS50995">
    <property type="entry name" value="HTH_MARR_2"/>
    <property type="match status" value="1"/>
</dbReference>
<gene>
    <name evidence="5" type="ORF">D9V34_06375</name>
</gene>
<dbReference type="AlphaFoldDB" id="A0A3L7AV21"/>
<dbReference type="GO" id="GO:0003677">
    <property type="term" value="F:DNA binding"/>
    <property type="evidence" value="ECO:0007669"/>
    <property type="project" value="UniProtKB-KW"/>
</dbReference>
<accession>A0A3L7AV21</accession>
<dbReference type="GO" id="GO:0003700">
    <property type="term" value="F:DNA-binding transcription factor activity"/>
    <property type="evidence" value="ECO:0007669"/>
    <property type="project" value="InterPro"/>
</dbReference>
<dbReference type="OrthoDB" id="162531at2"/>
<feature type="domain" description="HTH marR-type" evidence="4">
    <location>
        <begin position="1"/>
        <end position="120"/>
    </location>
</feature>
<dbReference type="InterPro" id="IPR036388">
    <property type="entry name" value="WH-like_DNA-bd_sf"/>
</dbReference>
<dbReference type="Gene3D" id="1.10.10.10">
    <property type="entry name" value="Winged helix-like DNA-binding domain superfamily/Winged helix DNA-binding domain"/>
    <property type="match status" value="1"/>
</dbReference>
<proteinExistence type="predicted"/>
<evidence type="ECO:0000256" key="3">
    <source>
        <dbReference type="ARBA" id="ARBA00023163"/>
    </source>
</evidence>
<dbReference type="Proteomes" id="UP000269438">
    <property type="component" value="Unassembled WGS sequence"/>
</dbReference>
<keyword evidence="3" id="KW-0804">Transcription</keyword>
<sequence length="155" mass="16655">MRRETRREMGMGETDMAALRFLIAAAGRDEPVTGKRLADHLGISSASTTKLTDRLVASGHLRRLPHPVDGRAILLQASPQTHREVRGTLSGRHERMLAAAESLNASERAAVVSFLDRIGESIGPDVTAVAADALPDGAVTSTDRAARNTGFPRHR</sequence>
<name>A0A3L7AV21_9MICO</name>
<dbReference type="InterPro" id="IPR039422">
    <property type="entry name" value="MarR/SlyA-like"/>
</dbReference>
<dbReference type="EMBL" id="RCUY01000005">
    <property type="protein sequence ID" value="RLP83348.1"/>
    <property type="molecule type" value="Genomic_DNA"/>
</dbReference>
<dbReference type="PANTHER" id="PTHR33164">
    <property type="entry name" value="TRANSCRIPTIONAL REGULATOR, MARR FAMILY"/>
    <property type="match status" value="1"/>
</dbReference>
<protein>
    <submittedName>
        <fullName evidence="5">MarR family transcriptional regulator</fullName>
    </submittedName>
</protein>
<dbReference type="SUPFAM" id="SSF46785">
    <property type="entry name" value="Winged helix' DNA-binding domain"/>
    <property type="match status" value="1"/>
</dbReference>
<organism evidence="5 6">
    <name type="scientific">Mycetocola lacteus</name>
    <dbReference type="NCBI Taxonomy" id="76637"/>
    <lineage>
        <taxon>Bacteria</taxon>
        <taxon>Bacillati</taxon>
        <taxon>Actinomycetota</taxon>
        <taxon>Actinomycetes</taxon>
        <taxon>Micrococcales</taxon>
        <taxon>Microbacteriaceae</taxon>
        <taxon>Mycetocola</taxon>
    </lineage>
</organism>
<comment type="caution">
    <text evidence="5">The sequence shown here is derived from an EMBL/GenBank/DDBJ whole genome shotgun (WGS) entry which is preliminary data.</text>
</comment>
<evidence type="ECO:0000313" key="5">
    <source>
        <dbReference type="EMBL" id="RLP83348.1"/>
    </source>
</evidence>
<dbReference type="InterPro" id="IPR036390">
    <property type="entry name" value="WH_DNA-bd_sf"/>
</dbReference>
<dbReference type="SMART" id="SM00347">
    <property type="entry name" value="HTH_MARR"/>
    <property type="match status" value="1"/>
</dbReference>